<evidence type="ECO:0000256" key="7">
    <source>
        <dbReference type="ARBA" id="ARBA00022603"/>
    </source>
</evidence>
<evidence type="ECO:0000256" key="12">
    <source>
        <dbReference type="ARBA" id="ARBA00024057"/>
    </source>
</evidence>
<dbReference type="InterPro" id="IPR001214">
    <property type="entry name" value="SET_dom"/>
</dbReference>
<feature type="region of interest" description="Disordered" evidence="15">
    <location>
        <begin position="251"/>
        <end position="369"/>
    </location>
</feature>
<dbReference type="GO" id="GO:0140943">
    <property type="term" value="F:histone H4K20 trimethyltransferase activity"/>
    <property type="evidence" value="ECO:0007669"/>
    <property type="project" value="UniProtKB-EC"/>
</dbReference>
<comment type="subcellular location">
    <subcellularLocation>
        <location evidence="3">Chromosome</location>
    </subcellularLocation>
    <subcellularLocation>
        <location evidence="2">Nucleus</location>
    </subcellularLocation>
</comment>
<feature type="region of interest" description="Disordered" evidence="15">
    <location>
        <begin position="383"/>
        <end position="437"/>
    </location>
</feature>
<comment type="catalytic activity">
    <reaction evidence="14">
        <text>L-lysyl(20)-[histone H4] + 3 S-adenosyl-L-methionine = N(6),N(6),N(6)-trimethyl-L-lysyl(20)-[histone H4] + 3 S-adenosyl-L-homocysteine + 3 H(+)</text>
        <dbReference type="Rhea" id="RHEA:64456"/>
        <dbReference type="Rhea" id="RHEA-COMP:15554"/>
        <dbReference type="Rhea" id="RHEA-COMP:15998"/>
        <dbReference type="ChEBI" id="CHEBI:15378"/>
        <dbReference type="ChEBI" id="CHEBI:29969"/>
        <dbReference type="ChEBI" id="CHEBI:57856"/>
        <dbReference type="ChEBI" id="CHEBI:59789"/>
        <dbReference type="ChEBI" id="CHEBI:61961"/>
        <dbReference type="EC" id="2.1.1.372"/>
    </reaction>
</comment>
<evidence type="ECO:0000256" key="11">
    <source>
        <dbReference type="ARBA" id="ARBA00023242"/>
    </source>
</evidence>
<organism evidence="17 18">
    <name type="scientific">Glarea lozoyensis (strain ATCC 20868 / MF5171)</name>
    <dbReference type="NCBI Taxonomy" id="1116229"/>
    <lineage>
        <taxon>Eukaryota</taxon>
        <taxon>Fungi</taxon>
        <taxon>Dikarya</taxon>
        <taxon>Ascomycota</taxon>
        <taxon>Pezizomycotina</taxon>
        <taxon>Leotiomycetes</taxon>
        <taxon>Helotiales</taxon>
        <taxon>Helotiaceae</taxon>
        <taxon>Glarea</taxon>
    </lineage>
</organism>
<reference evidence="17 18" key="1">
    <citation type="journal article" date="2013" name="BMC Genomics">
        <title>Genomics-driven discovery of the pneumocandin biosynthetic gene cluster in the fungus Glarea lozoyensis.</title>
        <authorList>
            <person name="Chen L."/>
            <person name="Yue Q."/>
            <person name="Zhang X."/>
            <person name="Xiang M."/>
            <person name="Wang C."/>
            <person name="Li S."/>
            <person name="Che Y."/>
            <person name="Ortiz-Lopez F.J."/>
            <person name="Bills G.F."/>
            <person name="Liu X."/>
            <person name="An Z."/>
        </authorList>
    </citation>
    <scope>NUCLEOTIDE SEQUENCE [LARGE SCALE GENOMIC DNA]</scope>
    <source>
        <strain evidence="18">ATCC 20868 / MF5171</strain>
    </source>
</reference>
<evidence type="ECO:0000256" key="6">
    <source>
        <dbReference type="ARBA" id="ARBA00022454"/>
    </source>
</evidence>
<feature type="region of interest" description="Disordered" evidence="15">
    <location>
        <begin position="515"/>
        <end position="569"/>
    </location>
</feature>
<dbReference type="GO" id="GO:0005634">
    <property type="term" value="C:nucleus"/>
    <property type="evidence" value="ECO:0007669"/>
    <property type="project" value="UniProtKB-SubCell"/>
</dbReference>
<evidence type="ECO:0000256" key="3">
    <source>
        <dbReference type="ARBA" id="ARBA00004286"/>
    </source>
</evidence>
<dbReference type="Pfam" id="PF00856">
    <property type="entry name" value="SET"/>
    <property type="match status" value="1"/>
</dbReference>
<name>S3D6E7_GLAL2</name>
<feature type="compositionally biased region" description="Polar residues" evidence="15">
    <location>
        <begin position="349"/>
        <end position="366"/>
    </location>
</feature>
<dbReference type="InterPro" id="IPR046341">
    <property type="entry name" value="SET_dom_sf"/>
</dbReference>
<dbReference type="InterPro" id="IPR039977">
    <property type="entry name" value="Suv4-20/Set9"/>
</dbReference>
<dbReference type="GeneID" id="19466890"/>
<evidence type="ECO:0000256" key="10">
    <source>
        <dbReference type="ARBA" id="ARBA00022853"/>
    </source>
</evidence>
<evidence type="ECO:0000256" key="13">
    <source>
        <dbReference type="ARBA" id="ARBA00030653"/>
    </source>
</evidence>
<dbReference type="InterPro" id="IPR025783">
    <property type="entry name" value="Set9_fungi"/>
</dbReference>
<dbReference type="PANTHER" id="PTHR12977:SF4">
    <property type="entry name" value="HISTONE-LYSINE N-METHYLTRANSFERASE KMT5B"/>
    <property type="match status" value="1"/>
</dbReference>
<dbReference type="STRING" id="1116229.S3D6E7"/>
<sequence length="709" mass="79523">MPVKKEKIVPQKQRLTIQQVATYDDILTDALVDHVYFWTSIRKNRNAYHSTRGVREEDVTSIIQKHVIIEKDLSQAEIELLKLPGLKNFLGSLKTDKEKEDFRKHLKKYISIYLPDCPFEVSTTNRYTIDTHEAAVTARRFIKKGEVIKYLCGVQVMMTPEEEKFVQSSKRDFSIVISSRKKTPSIFLGPARFSNHDCDANARLSTTGTAGMEVIAVRDIDLGEEVTVAYGDNYFGEDNCECLCHTCEKRGESGWSHGGDVETAPKPSIEDEATLKGHYSFRRRRRLESEETISRNQSLTPDVNLRPHVAKRTPSSLTRFKNTESSLGNSPKLEPRSLNFQKRKIGSPLKTQKSAESPVGDQSLQKAEQPEVFMEVTNSLEDACEKDPDSLPKSSPQSFVDAVSSHPSPISSGDISRRGSISTAADGHTSTDATSVDDDTIIVQQPLHLTPTIPAAIKRRGSKVSDVLEQAKTTEAIIIGPSTSLQHPAIEVVASAPESVLSELDNAEMNVLEQSLSSITTDTPSKKRGRKKKRKLEDDTEDGGNTNDNKRKRSDTSPTPEAPTVNRVPGDYVLTPTLLAQPASAWINCSICEEPFVQENAYFTRSSCPRCERHSKLYGYMWPKTDKEGRDDSEERVLDHRTVHRFIRPEEERSIRRKNHNATGSRTVSRAVTREASVPIEVADHEEEEPVPKVRSRRGRPVKQSRKTM</sequence>
<dbReference type="KEGG" id="glz:GLAREA_07838"/>
<keyword evidence="7" id="KW-0489">Methyltransferase</keyword>
<dbReference type="OrthoDB" id="6627536at2759"/>
<keyword evidence="8" id="KW-0808">Transferase</keyword>
<dbReference type="HOGENOM" id="CLU_013724_0_0_1"/>
<evidence type="ECO:0000256" key="4">
    <source>
        <dbReference type="ARBA" id="ARBA00014232"/>
    </source>
</evidence>
<dbReference type="SUPFAM" id="SSF82199">
    <property type="entry name" value="SET domain"/>
    <property type="match status" value="1"/>
</dbReference>
<dbReference type="InterPro" id="IPR041938">
    <property type="entry name" value="Hist-Lys_N-MTase_N"/>
</dbReference>
<accession>S3D6E7</accession>
<feature type="compositionally biased region" description="Low complexity" evidence="15">
    <location>
        <begin position="407"/>
        <end position="422"/>
    </location>
</feature>
<feature type="compositionally biased region" description="Polar residues" evidence="15">
    <location>
        <begin position="661"/>
        <end position="670"/>
    </location>
</feature>
<dbReference type="CDD" id="cd10524">
    <property type="entry name" value="SET_Suv4-20-like"/>
    <property type="match status" value="1"/>
</dbReference>
<dbReference type="OMA" id="FANHDCG"/>
<dbReference type="AlphaFoldDB" id="S3D6E7"/>
<feature type="region of interest" description="Disordered" evidence="15">
    <location>
        <begin position="655"/>
        <end position="709"/>
    </location>
</feature>
<dbReference type="Gene3D" id="2.170.270.10">
    <property type="entry name" value="SET domain"/>
    <property type="match status" value="1"/>
</dbReference>
<dbReference type="RefSeq" id="XP_008080716.1">
    <property type="nucleotide sequence ID" value="XM_008082525.1"/>
</dbReference>
<evidence type="ECO:0000259" key="16">
    <source>
        <dbReference type="PROSITE" id="PS50280"/>
    </source>
</evidence>
<comment type="function">
    <text evidence="1">Histone methyltransferase that trimethylates 'Lys-20' of histone H4 to form H4K20me3.</text>
</comment>
<dbReference type="Gene3D" id="1.10.10.1700">
    <property type="entry name" value="Histone-lysine N-methyltransferase"/>
    <property type="match status" value="1"/>
</dbReference>
<evidence type="ECO:0000313" key="17">
    <source>
        <dbReference type="EMBL" id="EPE32704.1"/>
    </source>
</evidence>
<keyword evidence="18" id="KW-1185">Reference proteome</keyword>
<dbReference type="Proteomes" id="UP000016922">
    <property type="component" value="Unassembled WGS sequence"/>
</dbReference>
<evidence type="ECO:0000256" key="15">
    <source>
        <dbReference type="SAM" id="MobiDB-lite"/>
    </source>
</evidence>
<keyword evidence="10" id="KW-0156">Chromatin regulator</keyword>
<dbReference type="GO" id="GO:0032259">
    <property type="term" value="P:methylation"/>
    <property type="evidence" value="ECO:0007669"/>
    <property type="project" value="UniProtKB-KW"/>
</dbReference>
<keyword evidence="6" id="KW-0158">Chromosome</keyword>
<keyword evidence="9" id="KW-0949">S-adenosyl-L-methionine</keyword>
<evidence type="ECO:0000256" key="5">
    <source>
        <dbReference type="ARBA" id="ARBA00015413"/>
    </source>
</evidence>
<dbReference type="eggNOG" id="KOG2589">
    <property type="taxonomic scope" value="Eukaryota"/>
</dbReference>
<proteinExistence type="predicted"/>
<evidence type="ECO:0000256" key="9">
    <source>
        <dbReference type="ARBA" id="ARBA00022691"/>
    </source>
</evidence>
<dbReference type="GO" id="GO:0005694">
    <property type="term" value="C:chromosome"/>
    <property type="evidence" value="ECO:0007669"/>
    <property type="project" value="UniProtKB-SubCell"/>
</dbReference>
<protein>
    <recommendedName>
        <fullName evidence="5">Histone-lysine N-methyltransferase SET9</fullName>
        <ecNumber evidence="12">2.1.1.372</ecNumber>
    </recommendedName>
    <alternativeName>
        <fullName evidence="4">Histone-lysine N-methyltransferase set9</fullName>
    </alternativeName>
    <alternativeName>
        <fullName evidence="13">SET domain protein 9</fullName>
    </alternativeName>
</protein>
<feature type="domain" description="SET" evidence="16">
    <location>
        <begin position="117"/>
        <end position="231"/>
    </location>
</feature>
<dbReference type="PROSITE" id="PS50280">
    <property type="entry name" value="SET"/>
    <property type="match status" value="1"/>
</dbReference>
<evidence type="ECO:0000313" key="18">
    <source>
        <dbReference type="Proteomes" id="UP000016922"/>
    </source>
</evidence>
<feature type="compositionally biased region" description="Basic residues" evidence="15">
    <location>
        <begin position="694"/>
        <end position="709"/>
    </location>
</feature>
<dbReference type="PANTHER" id="PTHR12977">
    <property type="entry name" value="SUPPRESSOR OF VARIEGATION 4-20-RELATED"/>
    <property type="match status" value="1"/>
</dbReference>
<gene>
    <name evidence="17" type="ORF">GLAREA_07838</name>
</gene>
<keyword evidence="11" id="KW-0539">Nucleus</keyword>
<evidence type="ECO:0000256" key="1">
    <source>
        <dbReference type="ARBA" id="ARBA00001984"/>
    </source>
</evidence>
<dbReference type="SMART" id="SM00317">
    <property type="entry name" value="SET"/>
    <property type="match status" value="1"/>
</dbReference>
<evidence type="ECO:0000256" key="2">
    <source>
        <dbReference type="ARBA" id="ARBA00004123"/>
    </source>
</evidence>
<feature type="compositionally biased region" description="Polar residues" evidence="15">
    <location>
        <begin position="313"/>
        <end position="329"/>
    </location>
</feature>
<dbReference type="PROSITE" id="PS51567">
    <property type="entry name" value="SAM_MT43_SUVAR420_1"/>
    <property type="match status" value="1"/>
</dbReference>
<dbReference type="EMBL" id="KE145359">
    <property type="protein sequence ID" value="EPE32704.1"/>
    <property type="molecule type" value="Genomic_DNA"/>
</dbReference>
<evidence type="ECO:0000256" key="8">
    <source>
        <dbReference type="ARBA" id="ARBA00022679"/>
    </source>
</evidence>
<dbReference type="EC" id="2.1.1.372" evidence="12"/>
<evidence type="ECO:0000256" key="14">
    <source>
        <dbReference type="ARBA" id="ARBA00048081"/>
    </source>
</evidence>